<evidence type="ECO:0000256" key="7">
    <source>
        <dbReference type="ARBA" id="ARBA00022801"/>
    </source>
</evidence>
<dbReference type="RefSeq" id="XP_047840076.1">
    <property type="nucleotide sequence ID" value="XM_047984104.1"/>
</dbReference>
<keyword evidence="7 14" id="KW-0378">Hydrolase</keyword>
<reference evidence="16" key="1">
    <citation type="submission" date="2021-11" db="EMBL/GenBank/DDBJ databases">
        <title>Purpureocillium_takamizusanense_genome.</title>
        <authorList>
            <person name="Nguyen N.-H."/>
        </authorList>
    </citation>
    <scope>NUCLEOTIDE SEQUENCE</scope>
    <source>
        <strain evidence="16">PT3</strain>
    </source>
</reference>
<evidence type="ECO:0000256" key="2">
    <source>
        <dbReference type="ARBA" id="ARBA00011245"/>
    </source>
</evidence>
<dbReference type="PANTHER" id="PTHR12147:SF56">
    <property type="entry name" value="AMINOPEPTIDASE YDR415C-RELATED"/>
    <property type="match status" value="1"/>
</dbReference>
<evidence type="ECO:0000256" key="4">
    <source>
        <dbReference type="ARBA" id="ARBA00022670"/>
    </source>
</evidence>
<comment type="similarity">
    <text evidence="13">Belongs to the peptidase M28 family. M28E subfamily.</text>
</comment>
<evidence type="ECO:0000256" key="9">
    <source>
        <dbReference type="ARBA" id="ARBA00023145"/>
    </source>
</evidence>
<comment type="cofactor">
    <cofactor evidence="1">
        <name>Zn(2+)</name>
        <dbReference type="ChEBI" id="CHEBI:29105"/>
    </cofactor>
</comment>
<dbReference type="GO" id="GO:0004177">
    <property type="term" value="F:aminopeptidase activity"/>
    <property type="evidence" value="ECO:0007669"/>
    <property type="project" value="UniProtKB-KW"/>
</dbReference>
<dbReference type="OrthoDB" id="2214at2759"/>
<keyword evidence="11" id="KW-0325">Glycoprotein</keyword>
<feature type="domain" description="Peptidase M28" evidence="15">
    <location>
        <begin position="170"/>
        <end position="363"/>
    </location>
</feature>
<dbReference type="GO" id="GO:0008235">
    <property type="term" value="F:metalloexopeptidase activity"/>
    <property type="evidence" value="ECO:0007669"/>
    <property type="project" value="InterPro"/>
</dbReference>
<gene>
    <name evidence="16" type="ORF">JDV02_003021</name>
</gene>
<evidence type="ECO:0000256" key="11">
    <source>
        <dbReference type="ARBA" id="ARBA00023180"/>
    </source>
</evidence>
<dbReference type="Gene3D" id="3.40.630.10">
    <property type="entry name" value="Zn peptidases"/>
    <property type="match status" value="1"/>
</dbReference>
<keyword evidence="17" id="KW-1185">Reference proteome</keyword>
<dbReference type="Proteomes" id="UP000829364">
    <property type="component" value="Chromosome 2"/>
</dbReference>
<keyword evidence="8 14" id="KW-0862">Zinc</keyword>
<sequence length="374" mass="40116">MHVNAALVVLAASCPLAFAAPAGSVAPGRGSLRLVKTSEQDPGQWVDEKDFWSKFTSKGITFIDITDVEDKEVLAVLSGQTGSASLAKIAATYPSGPQHVEEANKLISQSNTNGPQSWLKSLTSFHTRHYQSSTGLEASNWLFDQVKKTAAANSAITVKQFKHRFNQPSIIAQLPGESSNLVIVGAHMDSTVGSPSARSPGADDNGSGSVTILEALRVIASSGIKPKNTLEFHWYAGEEGGLLGSKEVYANYKQTGKKVTAFLNQDMTGYSPNKRPAVFTDNVDVPLTTYVRTIVKQYTGLEPSTSRCGYGCSDHASGRSNGFPSAFVGEDTFDAMNPNIHSSRDSLEKIDWSAVHRHVKLTIGFLVEASYVVG</sequence>
<feature type="signal peptide" evidence="14">
    <location>
        <begin position="1"/>
        <end position="19"/>
    </location>
</feature>
<keyword evidence="9" id="KW-0865">Zymogen</keyword>
<dbReference type="EC" id="3.4.-.-" evidence="14"/>
<evidence type="ECO:0000256" key="13">
    <source>
        <dbReference type="ARBA" id="ARBA00043962"/>
    </source>
</evidence>
<dbReference type="InterPro" id="IPR045175">
    <property type="entry name" value="M28_fam"/>
</dbReference>
<proteinExistence type="inferred from homology"/>
<evidence type="ECO:0000259" key="15">
    <source>
        <dbReference type="Pfam" id="PF04389"/>
    </source>
</evidence>
<comment type="function">
    <text evidence="12">Extracellular aminopeptidase that allows assimilation of proteinaceous substrates.</text>
</comment>
<accession>A0A9Q8V811</accession>
<evidence type="ECO:0000256" key="8">
    <source>
        <dbReference type="ARBA" id="ARBA00022833"/>
    </source>
</evidence>
<dbReference type="InterPro" id="IPR007484">
    <property type="entry name" value="Peptidase_M28"/>
</dbReference>
<feature type="chain" id="PRO_5040538751" description="Peptide hydrolase" evidence="14">
    <location>
        <begin position="20"/>
        <end position="374"/>
    </location>
</feature>
<keyword evidence="10" id="KW-1015">Disulfide bond</keyword>
<dbReference type="SUPFAM" id="SSF53187">
    <property type="entry name" value="Zn-dependent exopeptidases"/>
    <property type="match status" value="1"/>
</dbReference>
<name>A0A9Q8V811_9HYPO</name>
<evidence type="ECO:0000256" key="1">
    <source>
        <dbReference type="ARBA" id="ARBA00001947"/>
    </source>
</evidence>
<evidence type="ECO:0000256" key="12">
    <source>
        <dbReference type="ARBA" id="ARBA00043843"/>
    </source>
</evidence>
<protein>
    <recommendedName>
        <fullName evidence="14">Peptide hydrolase</fullName>
        <ecNumber evidence="14">3.4.-.-</ecNumber>
    </recommendedName>
</protein>
<dbReference type="AlphaFoldDB" id="A0A9Q8V811"/>
<evidence type="ECO:0000256" key="14">
    <source>
        <dbReference type="RuleBase" id="RU361240"/>
    </source>
</evidence>
<evidence type="ECO:0000256" key="6">
    <source>
        <dbReference type="ARBA" id="ARBA00022729"/>
    </source>
</evidence>
<keyword evidence="5 14" id="KW-0479">Metal-binding</keyword>
<evidence type="ECO:0000256" key="5">
    <source>
        <dbReference type="ARBA" id="ARBA00022723"/>
    </source>
</evidence>
<dbReference type="GeneID" id="72064981"/>
<dbReference type="PANTHER" id="PTHR12147">
    <property type="entry name" value="METALLOPEPTIDASE M28 FAMILY MEMBER"/>
    <property type="match status" value="1"/>
</dbReference>
<dbReference type="GO" id="GO:0046872">
    <property type="term" value="F:metal ion binding"/>
    <property type="evidence" value="ECO:0007669"/>
    <property type="project" value="UniProtKB-KW"/>
</dbReference>
<evidence type="ECO:0000256" key="10">
    <source>
        <dbReference type="ARBA" id="ARBA00023157"/>
    </source>
</evidence>
<evidence type="ECO:0000256" key="3">
    <source>
        <dbReference type="ARBA" id="ARBA00022438"/>
    </source>
</evidence>
<dbReference type="EMBL" id="CP086355">
    <property type="protein sequence ID" value="UNI16595.1"/>
    <property type="molecule type" value="Genomic_DNA"/>
</dbReference>
<organism evidence="16 17">
    <name type="scientific">Purpureocillium takamizusanense</name>
    <dbReference type="NCBI Taxonomy" id="2060973"/>
    <lineage>
        <taxon>Eukaryota</taxon>
        <taxon>Fungi</taxon>
        <taxon>Dikarya</taxon>
        <taxon>Ascomycota</taxon>
        <taxon>Pezizomycotina</taxon>
        <taxon>Sordariomycetes</taxon>
        <taxon>Hypocreomycetidae</taxon>
        <taxon>Hypocreales</taxon>
        <taxon>Ophiocordycipitaceae</taxon>
        <taxon>Purpureocillium</taxon>
    </lineage>
</organism>
<evidence type="ECO:0000313" key="16">
    <source>
        <dbReference type="EMBL" id="UNI16595.1"/>
    </source>
</evidence>
<dbReference type="KEGG" id="ptkz:JDV02_003021"/>
<keyword evidence="4 14" id="KW-0645">Protease</keyword>
<dbReference type="Pfam" id="PF04389">
    <property type="entry name" value="Peptidase_M28"/>
    <property type="match status" value="1"/>
</dbReference>
<keyword evidence="6 14" id="KW-0732">Signal</keyword>
<comment type="subunit">
    <text evidence="2">Monomer.</text>
</comment>
<evidence type="ECO:0000313" key="17">
    <source>
        <dbReference type="Proteomes" id="UP000829364"/>
    </source>
</evidence>
<keyword evidence="3 16" id="KW-0031">Aminopeptidase</keyword>
<dbReference type="GO" id="GO:0006508">
    <property type="term" value="P:proteolysis"/>
    <property type="evidence" value="ECO:0007669"/>
    <property type="project" value="UniProtKB-KW"/>
</dbReference>